<dbReference type="RefSeq" id="WP_260315374.1">
    <property type="nucleotide sequence ID" value="NZ_JACHEK010000006.1"/>
</dbReference>
<proteinExistence type="predicted"/>
<feature type="transmembrane region" description="Helical" evidence="1">
    <location>
        <begin position="12"/>
        <end position="32"/>
    </location>
</feature>
<name>A0A841JV46_9BACT</name>
<sequence length="41" mass="4415">MIEFAKLGMHVLTFLFFVGLAGSSVVVVISFVEDLAELLGD</sequence>
<keyword evidence="1" id="KW-0812">Transmembrane</keyword>
<evidence type="ECO:0000256" key="1">
    <source>
        <dbReference type="SAM" id="Phobius"/>
    </source>
</evidence>
<comment type="caution">
    <text evidence="2">The sequence shown here is derived from an EMBL/GenBank/DDBJ whole genome shotgun (WGS) entry which is preliminary data.</text>
</comment>
<reference evidence="2 3" key="1">
    <citation type="submission" date="2020-08" db="EMBL/GenBank/DDBJ databases">
        <title>Genomic Encyclopedia of Type Strains, Phase IV (KMG-IV): sequencing the most valuable type-strain genomes for metagenomic binning, comparative biology and taxonomic classification.</title>
        <authorList>
            <person name="Goeker M."/>
        </authorList>
    </citation>
    <scope>NUCLEOTIDE SEQUENCE [LARGE SCALE GENOMIC DNA]</scope>
    <source>
        <strain evidence="2 3">DSM 103733</strain>
    </source>
</reference>
<gene>
    <name evidence="2" type="ORF">HNQ77_003210</name>
</gene>
<evidence type="ECO:0000313" key="3">
    <source>
        <dbReference type="Proteomes" id="UP000538666"/>
    </source>
</evidence>
<keyword evidence="1" id="KW-1133">Transmembrane helix</keyword>
<keyword evidence="1" id="KW-0472">Membrane</keyword>
<dbReference type="AlphaFoldDB" id="A0A841JV46"/>
<keyword evidence="3" id="KW-1185">Reference proteome</keyword>
<accession>A0A841JV46</accession>
<dbReference type="Proteomes" id="UP000538666">
    <property type="component" value="Unassembled WGS sequence"/>
</dbReference>
<evidence type="ECO:0000313" key="2">
    <source>
        <dbReference type="EMBL" id="MBB6145252.1"/>
    </source>
</evidence>
<organism evidence="2 3">
    <name type="scientific">Silvibacterium bohemicum</name>
    <dbReference type="NCBI Taxonomy" id="1577686"/>
    <lineage>
        <taxon>Bacteria</taxon>
        <taxon>Pseudomonadati</taxon>
        <taxon>Acidobacteriota</taxon>
        <taxon>Terriglobia</taxon>
        <taxon>Terriglobales</taxon>
        <taxon>Acidobacteriaceae</taxon>
        <taxon>Silvibacterium</taxon>
    </lineage>
</organism>
<dbReference type="EMBL" id="JACHEK010000006">
    <property type="protein sequence ID" value="MBB6145252.1"/>
    <property type="molecule type" value="Genomic_DNA"/>
</dbReference>
<protein>
    <submittedName>
        <fullName evidence="2">Uncharacterized protein</fullName>
    </submittedName>
</protein>